<gene>
    <name evidence="13" type="primary">moeA</name>
    <name evidence="13" type="ORF">D0544_02290</name>
</gene>
<dbReference type="GO" id="GO:0046872">
    <property type="term" value="F:metal ion binding"/>
    <property type="evidence" value="ECO:0007669"/>
    <property type="project" value="UniProtKB-UniRule"/>
</dbReference>
<dbReference type="FunFam" id="3.40.980.10:FF:000004">
    <property type="entry name" value="Molybdopterin molybdenumtransferase"/>
    <property type="match status" value="1"/>
</dbReference>
<dbReference type="Gene3D" id="2.170.190.11">
    <property type="entry name" value="Molybdopterin biosynthesis moea protein, domain 3"/>
    <property type="match status" value="1"/>
</dbReference>
<dbReference type="InterPro" id="IPR036135">
    <property type="entry name" value="MoeA_linker/N_sf"/>
</dbReference>
<keyword evidence="6 11" id="KW-0808">Transferase</keyword>
<dbReference type="NCBIfam" id="NF011060">
    <property type="entry name" value="PRK14491.1"/>
    <property type="match status" value="1"/>
</dbReference>
<evidence type="ECO:0000256" key="6">
    <source>
        <dbReference type="ARBA" id="ARBA00022679"/>
    </source>
</evidence>
<comment type="pathway">
    <text evidence="3 11">Cofactor biosynthesis; molybdopterin biosynthesis.</text>
</comment>
<dbReference type="Pfam" id="PF03454">
    <property type="entry name" value="MoeA_C"/>
    <property type="match status" value="1"/>
</dbReference>
<evidence type="ECO:0000256" key="9">
    <source>
        <dbReference type="ARBA" id="ARBA00023150"/>
    </source>
</evidence>
<evidence type="ECO:0000256" key="3">
    <source>
        <dbReference type="ARBA" id="ARBA00005046"/>
    </source>
</evidence>
<comment type="catalytic activity">
    <reaction evidence="10">
        <text>adenylyl-molybdopterin + molybdate = Mo-molybdopterin + AMP + H(+)</text>
        <dbReference type="Rhea" id="RHEA:35047"/>
        <dbReference type="ChEBI" id="CHEBI:15378"/>
        <dbReference type="ChEBI" id="CHEBI:36264"/>
        <dbReference type="ChEBI" id="CHEBI:62727"/>
        <dbReference type="ChEBI" id="CHEBI:71302"/>
        <dbReference type="ChEBI" id="CHEBI:456215"/>
        <dbReference type="EC" id="2.10.1.1"/>
    </reaction>
</comment>
<evidence type="ECO:0000256" key="10">
    <source>
        <dbReference type="ARBA" id="ARBA00047317"/>
    </source>
</evidence>
<keyword evidence="9 11" id="KW-0501">Molybdenum cofactor biosynthesis</keyword>
<proteinExistence type="inferred from homology"/>
<dbReference type="Gene3D" id="3.40.980.10">
    <property type="entry name" value="MoaB/Mog-like domain"/>
    <property type="match status" value="1"/>
</dbReference>
<keyword evidence="7 11" id="KW-0479">Metal-binding</keyword>
<dbReference type="SUPFAM" id="SSF63882">
    <property type="entry name" value="MoeA N-terminal region -like"/>
    <property type="match status" value="1"/>
</dbReference>
<dbReference type="NCBIfam" id="TIGR00177">
    <property type="entry name" value="molyb_syn"/>
    <property type="match status" value="1"/>
</dbReference>
<dbReference type="Gene3D" id="2.40.340.10">
    <property type="entry name" value="MoeA, C-terminal, domain IV"/>
    <property type="match status" value="1"/>
</dbReference>
<comment type="function">
    <text evidence="2 11">Catalyzes the insertion of molybdate into adenylated molybdopterin with the concomitant release of AMP.</text>
</comment>
<evidence type="ECO:0000313" key="13">
    <source>
        <dbReference type="EMBL" id="RRJ83970.1"/>
    </source>
</evidence>
<protein>
    <recommendedName>
        <fullName evidence="11">Molybdopterin molybdenumtransferase</fullName>
        <ecNumber evidence="11">2.10.1.1</ecNumber>
    </recommendedName>
</protein>
<dbReference type="GO" id="GO:0005829">
    <property type="term" value="C:cytosol"/>
    <property type="evidence" value="ECO:0007669"/>
    <property type="project" value="TreeGrafter"/>
</dbReference>
<organism evidence="13 14">
    <name type="scientific">Aestuariirhabdus litorea</name>
    <dbReference type="NCBI Taxonomy" id="2528527"/>
    <lineage>
        <taxon>Bacteria</taxon>
        <taxon>Pseudomonadati</taxon>
        <taxon>Pseudomonadota</taxon>
        <taxon>Gammaproteobacteria</taxon>
        <taxon>Oceanospirillales</taxon>
        <taxon>Aestuariirhabdaceae</taxon>
        <taxon>Aestuariirhabdus</taxon>
    </lineage>
</organism>
<evidence type="ECO:0000256" key="5">
    <source>
        <dbReference type="ARBA" id="ARBA00022505"/>
    </source>
</evidence>
<accession>A0A3P3VMY6</accession>
<evidence type="ECO:0000256" key="2">
    <source>
        <dbReference type="ARBA" id="ARBA00002901"/>
    </source>
</evidence>
<dbReference type="Pfam" id="PF00994">
    <property type="entry name" value="MoCF_biosynth"/>
    <property type="match status" value="1"/>
</dbReference>
<dbReference type="SMART" id="SM00852">
    <property type="entry name" value="MoCF_biosynth"/>
    <property type="match status" value="1"/>
</dbReference>
<keyword evidence="14" id="KW-1185">Reference proteome</keyword>
<dbReference type="InterPro" id="IPR005111">
    <property type="entry name" value="MoeA_C_domain_IV"/>
</dbReference>
<keyword evidence="8 11" id="KW-0460">Magnesium</keyword>
<dbReference type="CDD" id="cd00887">
    <property type="entry name" value="MoeA"/>
    <property type="match status" value="1"/>
</dbReference>
<feature type="domain" description="MoaB/Mog" evidence="12">
    <location>
        <begin position="191"/>
        <end position="328"/>
    </location>
</feature>
<dbReference type="AlphaFoldDB" id="A0A3P3VMY6"/>
<dbReference type="InterPro" id="IPR036688">
    <property type="entry name" value="MoeA_C_domain_IV_sf"/>
</dbReference>
<dbReference type="GO" id="GO:0061599">
    <property type="term" value="F:molybdopterin molybdotransferase activity"/>
    <property type="evidence" value="ECO:0007669"/>
    <property type="project" value="UniProtKB-UniRule"/>
</dbReference>
<comment type="similarity">
    <text evidence="4 11">Belongs to the MoeA family.</text>
</comment>
<evidence type="ECO:0000313" key="14">
    <source>
        <dbReference type="Proteomes" id="UP000280792"/>
    </source>
</evidence>
<evidence type="ECO:0000256" key="11">
    <source>
        <dbReference type="RuleBase" id="RU365090"/>
    </source>
</evidence>
<dbReference type="InterPro" id="IPR005110">
    <property type="entry name" value="MoeA_linker/N"/>
</dbReference>
<name>A0A3P3VMY6_9GAMM</name>
<dbReference type="Gene3D" id="3.90.105.10">
    <property type="entry name" value="Molybdopterin biosynthesis moea protein, domain 2"/>
    <property type="match status" value="1"/>
</dbReference>
<dbReference type="EC" id="2.10.1.1" evidence="11"/>
<dbReference type="Pfam" id="PF03453">
    <property type="entry name" value="MoeA_N"/>
    <property type="match status" value="1"/>
</dbReference>
<dbReference type="InterPro" id="IPR038987">
    <property type="entry name" value="MoeA-like"/>
</dbReference>
<evidence type="ECO:0000259" key="12">
    <source>
        <dbReference type="SMART" id="SM00852"/>
    </source>
</evidence>
<dbReference type="UniPathway" id="UPA00344"/>
<evidence type="ECO:0000256" key="1">
    <source>
        <dbReference type="ARBA" id="ARBA00001946"/>
    </source>
</evidence>
<dbReference type="EMBL" id="QWEZ01000001">
    <property type="protein sequence ID" value="RRJ83970.1"/>
    <property type="molecule type" value="Genomic_DNA"/>
</dbReference>
<dbReference type="RefSeq" id="WP_125014396.1">
    <property type="nucleotide sequence ID" value="NZ_QWEZ01000001.1"/>
</dbReference>
<dbReference type="PANTHER" id="PTHR10192:SF31">
    <property type="entry name" value="MOLYBDOPTERIN MOLYBDENUMTRANSFERASE"/>
    <property type="match status" value="1"/>
</dbReference>
<dbReference type="SUPFAM" id="SSF63867">
    <property type="entry name" value="MoeA C-terminal domain-like"/>
    <property type="match status" value="1"/>
</dbReference>
<reference evidence="13 14" key="2">
    <citation type="submission" date="2018-12" db="EMBL/GenBank/DDBJ databases">
        <title>Simiduia agarivorans gen. nov., sp. nov., a marine, agarolytic bacterium isolated from shallow coastal water from Keelung, Taiwan.</title>
        <authorList>
            <person name="Shieh W.Y."/>
        </authorList>
    </citation>
    <scope>NUCLEOTIDE SEQUENCE [LARGE SCALE GENOMIC DNA]</scope>
    <source>
        <strain evidence="13 14">GTF-13</strain>
    </source>
</reference>
<keyword evidence="5 11" id="KW-0500">Molybdenum</keyword>
<evidence type="ECO:0000256" key="4">
    <source>
        <dbReference type="ARBA" id="ARBA00010763"/>
    </source>
</evidence>
<dbReference type="InterPro" id="IPR001453">
    <property type="entry name" value="MoaB/Mog_dom"/>
</dbReference>
<evidence type="ECO:0000256" key="7">
    <source>
        <dbReference type="ARBA" id="ARBA00022723"/>
    </source>
</evidence>
<dbReference type="PANTHER" id="PTHR10192">
    <property type="entry name" value="MOLYBDOPTERIN BIOSYNTHESIS PROTEIN"/>
    <property type="match status" value="1"/>
</dbReference>
<dbReference type="NCBIfam" id="NF045515">
    <property type="entry name" value="Glp_gephyrin"/>
    <property type="match status" value="1"/>
</dbReference>
<dbReference type="GO" id="GO:0006777">
    <property type="term" value="P:Mo-molybdopterin cofactor biosynthetic process"/>
    <property type="evidence" value="ECO:0007669"/>
    <property type="project" value="UniProtKB-UniRule"/>
</dbReference>
<reference evidence="13 14" key="1">
    <citation type="submission" date="2018-08" db="EMBL/GenBank/DDBJ databases">
        <authorList>
            <person name="Khan S.A."/>
        </authorList>
    </citation>
    <scope>NUCLEOTIDE SEQUENCE [LARGE SCALE GENOMIC DNA]</scope>
    <source>
        <strain evidence="13 14">GTF-13</strain>
    </source>
</reference>
<dbReference type="InterPro" id="IPR036425">
    <property type="entry name" value="MoaB/Mog-like_dom_sf"/>
</dbReference>
<dbReference type="SUPFAM" id="SSF53218">
    <property type="entry name" value="Molybdenum cofactor biosynthesis proteins"/>
    <property type="match status" value="1"/>
</dbReference>
<sequence length="415" mass="43991">MSDHPLNSCCNAQGELPVDLGRQAILEQVAPLAMVESVPLIQALGRVLAEAVHSPIAVPGHDNSAMDGFALRFADLAAAGETRLQLVGEALAGHPYLDALPAGGAVRIMTGAMMPEGADTVVMQEIVRCEADEVTIPEGIKLGQNRRRAGEDIACGAVALASNTQVKAAELGLLASLGVERVLVKRRLRVAVLSTGDEIRAPGSALQQGQIYDSNRFSLHGLLEPLGVELIDLGIIPDQPALLETAFTEAAASADLILTSGGVSVGEADYVKDTLERVGAIHFWKMAMKPGRPLAFGRIGSSVFFGLPGNPVAVMVTFLQFVLPAIRKLQGVERWQPLTLPATLSEPLKKRAGRTEFQRGVFHRNERGQLCVRSTGTQGSGVLSSMSRANCLIILPAELEQAESGAMLDIQPLLL</sequence>
<dbReference type="Proteomes" id="UP000280792">
    <property type="component" value="Unassembled WGS sequence"/>
</dbReference>
<evidence type="ECO:0000256" key="8">
    <source>
        <dbReference type="ARBA" id="ARBA00022842"/>
    </source>
</evidence>
<comment type="caution">
    <text evidence="13">The sequence shown here is derived from an EMBL/GenBank/DDBJ whole genome shotgun (WGS) entry which is preliminary data.</text>
</comment>
<comment type="cofactor">
    <cofactor evidence="1 11">
        <name>Mg(2+)</name>
        <dbReference type="ChEBI" id="CHEBI:18420"/>
    </cofactor>
</comment>